<dbReference type="EMBL" id="JAUEPU010000081">
    <property type="protein sequence ID" value="KAK0480415.1"/>
    <property type="molecule type" value="Genomic_DNA"/>
</dbReference>
<keyword evidence="4" id="KW-1185">Reference proteome</keyword>
<evidence type="ECO:0000256" key="1">
    <source>
        <dbReference type="SAM" id="MobiDB-lite"/>
    </source>
</evidence>
<feature type="compositionally biased region" description="Basic and acidic residues" evidence="1">
    <location>
        <begin position="88"/>
        <end position="121"/>
    </location>
</feature>
<feature type="transmembrane region" description="Helical" evidence="2">
    <location>
        <begin position="24"/>
        <end position="41"/>
    </location>
</feature>
<evidence type="ECO:0000313" key="4">
    <source>
        <dbReference type="Proteomes" id="UP001175228"/>
    </source>
</evidence>
<keyword evidence="2" id="KW-0812">Transmembrane</keyword>
<name>A0AA39PA33_9AGAR</name>
<accession>A0AA39PA33</accession>
<evidence type="ECO:0000256" key="2">
    <source>
        <dbReference type="SAM" id="Phobius"/>
    </source>
</evidence>
<organism evidence="3 4">
    <name type="scientific">Armillaria luteobubalina</name>
    <dbReference type="NCBI Taxonomy" id="153913"/>
    <lineage>
        <taxon>Eukaryota</taxon>
        <taxon>Fungi</taxon>
        <taxon>Dikarya</taxon>
        <taxon>Basidiomycota</taxon>
        <taxon>Agaricomycotina</taxon>
        <taxon>Agaricomycetes</taxon>
        <taxon>Agaricomycetidae</taxon>
        <taxon>Agaricales</taxon>
        <taxon>Marasmiineae</taxon>
        <taxon>Physalacriaceae</taxon>
        <taxon>Armillaria</taxon>
    </lineage>
</organism>
<comment type="caution">
    <text evidence="3">The sequence shown here is derived from an EMBL/GenBank/DDBJ whole genome shotgun (WGS) entry which is preliminary data.</text>
</comment>
<reference evidence="3" key="1">
    <citation type="submission" date="2023-06" db="EMBL/GenBank/DDBJ databases">
        <authorList>
            <consortium name="Lawrence Berkeley National Laboratory"/>
            <person name="Ahrendt S."/>
            <person name="Sahu N."/>
            <person name="Indic B."/>
            <person name="Wong-Bajracharya J."/>
            <person name="Merenyi Z."/>
            <person name="Ke H.-M."/>
            <person name="Monk M."/>
            <person name="Kocsube S."/>
            <person name="Drula E."/>
            <person name="Lipzen A."/>
            <person name="Balint B."/>
            <person name="Henrissat B."/>
            <person name="Andreopoulos B."/>
            <person name="Martin F.M."/>
            <person name="Harder C.B."/>
            <person name="Rigling D."/>
            <person name="Ford K.L."/>
            <person name="Foster G.D."/>
            <person name="Pangilinan J."/>
            <person name="Papanicolaou A."/>
            <person name="Barry K."/>
            <person name="LaButti K."/>
            <person name="Viragh M."/>
            <person name="Koriabine M."/>
            <person name="Yan M."/>
            <person name="Riley R."/>
            <person name="Champramary S."/>
            <person name="Plett K.L."/>
            <person name="Tsai I.J."/>
            <person name="Slot J."/>
            <person name="Sipos G."/>
            <person name="Plett J."/>
            <person name="Nagy L.G."/>
            <person name="Grigoriev I.V."/>
        </authorList>
    </citation>
    <scope>NUCLEOTIDE SEQUENCE</scope>
    <source>
        <strain evidence="3">HWK02</strain>
    </source>
</reference>
<proteinExistence type="predicted"/>
<protein>
    <submittedName>
        <fullName evidence="3">Uncharacterized protein</fullName>
    </submittedName>
</protein>
<dbReference type="Proteomes" id="UP001175228">
    <property type="component" value="Unassembled WGS sequence"/>
</dbReference>
<feature type="region of interest" description="Disordered" evidence="1">
    <location>
        <begin position="87"/>
        <end position="141"/>
    </location>
</feature>
<gene>
    <name evidence="3" type="ORF">EDD18DRAFT_1113515</name>
</gene>
<dbReference type="AlphaFoldDB" id="A0AA39PA33"/>
<keyword evidence="2" id="KW-1133">Transmembrane helix</keyword>
<keyword evidence="2" id="KW-0472">Membrane</keyword>
<evidence type="ECO:0000313" key="3">
    <source>
        <dbReference type="EMBL" id="KAK0480415.1"/>
    </source>
</evidence>
<sequence>MYADMMRKWLAEVTRDPGTGWDDYLVLVLIAFVVPVQAIFLEGRKAGWWKKIGSDLEDTETMARGMTAGQYGKAPLKMANVVSSKPRQWKECAGEKQRNDKRGGIVTEEKRARGREARADATRGVVSEATEGTRASKSGACGGNERVRAEVMEGCKCGREGCRDGRLLS</sequence>